<dbReference type="AlphaFoldDB" id="A0AAV6UL21"/>
<dbReference type="Proteomes" id="UP000827092">
    <property type="component" value="Unassembled WGS sequence"/>
</dbReference>
<dbReference type="EMBL" id="JAFNEN010000354">
    <property type="protein sequence ID" value="KAG8184917.1"/>
    <property type="molecule type" value="Genomic_DNA"/>
</dbReference>
<proteinExistence type="predicted"/>
<name>A0AAV6UL21_9ARAC</name>
<evidence type="ECO:0000256" key="1">
    <source>
        <dbReference type="SAM" id="SignalP"/>
    </source>
</evidence>
<sequence>MNYLFLVLAVVIFVAEAQVSVKLCHEDKDCRSPNLYCHTQTIAGMEISTCRAYLRDGNVCMPNITAKCPPKSECLDFYILNSTYYKTCQKKPEDTTTSAPVEITTSVDYSYY</sequence>
<organism evidence="2 3">
    <name type="scientific">Oedothorax gibbosus</name>
    <dbReference type="NCBI Taxonomy" id="931172"/>
    <lineage>
        <taxon>Eukaryota</taxon>
        <taxon>Metazoa</taxon>
        <taxon>Ecdysozoa</taxon>
        <taxon>Arthropoda</taxon>
        <taxon>Chelicerata</taxon>
        <taxon>Arachnida</taxon>
        <taxon>Araneae</taxon>
        <taxon>Araneomorphae</taxon>
        <taxon>Entelegynae</taxon>
        <taxon>Araneoidea</taxon>
        <taxon>Linyphiidae</taxon>
        <taxon>Erigoninae</taxon>
        <taxon>Oedothorax</taxon>
    </lineage>
</organism>
<evidence type="ECO:0000313" key="3">
    <source>
        <dbReference type="Proteomes" id="UP000827092"/>
    </source>
</evidence>
<evidence type="ECO:0000313" key="2">
    <source>
        <dbReference type="EMBL" id="KAG8184917.1"/>
    </source>
</evidence>
<keyword evidence="3" id="KW-1185">Reference proteome</keyword>
<protein>
    <submittedName>
        <fullName evidence="2">Uncharacterized protein</fullName>
    </submittedName>
</protein>
<feature type="chain" id="PRO_5044000643" evidence="1">
    <location>
        <begin position="18"/>
        <end position="112"/>
    </location>
</feature>
<comment type="caution">
    <text evidence="2">The sequence shown here is derived from an EMBL/GenBank/DDBJ whole genome shotgun (WGS) entry which is preliminary data.</text>
</comment>
<reference evidence="2 3" key="1">
    <citation type="journal article" date="2022" name="Nat. Ecol. Evol.">
        <title>A masculinizing supergene underlies an exaggerated male reproductive morph in a spider.</title>
        <authorList>
            <person name="Hendrickx F."/>
            <person name="De Corte Z."/>
            <person name="Sonet G."/>
            <person name="Van Belleghem S.M."/>
            <person name="Kostlbacher S."/>
            <person name="Vangestel C."/>
        </authorList>
    </citation>
    <scope>NUCLEOTIDE SEQUENCE [LARGE SCALE GENOMIC DNA]</scope>
    <source>
        <strain evidence="2">W744_W776</strain>
    </source>
</reference>
<gene>
    <name evidence="2" type="ORF">JTE90_017771</name>
</gene>
<keyword evidence="1" id="KW-0732">Signal</keyword>
<feature type="signal peptide" evidence="1">
    <location>
        <begin position="1"/>
        <end position="17"/>
    </location>
</feature>
<accession>A0AAV6UL21</accession>